<feature type="domain" description="Tyrosinase copper-binding" evidence="3">
    <location>
        <begin position="132"/>
        <end position="149"/>
    </location>
</feature>
<keyword evidence="1" id="KW-0479">Metal-binding</keyword>
<dbReference type="GO" id="GO:0016491">
    <property type="term" value="F:oxidoreductase activity"/>
    <property type="evidence" value="ECO:0007669"/>
    <property type="project" value="InterPro"/>
</dbReference>
<dbReference type="Gene3D" id="1.10.1280.10">
    <property type="entry name" value="Di-copper center containing domain from catechol oxidase"/>
    <property type="match status" value="1"/>
</dbReference>
<dbReference type="InterPro" id="IPR050316">
    <property type="entry name" value="Tyrosinase/Hemocyanin"/>
</dbReference>
<protein>
    <submittedName>
        <fullName evidence="5">Tyrosinase copper-binding domain-containing protein</fullName>
    </submittedName>
</protein>
<evidence type="ECO:0000259" key="3">
    <source>
        <dbReference type="PROSITE" id="PS00497"/>
    </source>
</evidence>
<dbReference type="Proteomes" id="UP000887577">
    <property type="component" value="Unplaced"/>
</dbReference>
<dbReference type="WBParaSite" id="PSU_v2.g17599.t1">
    <property type="protein sequence ID" value="PSU_v2.g17599.t1"/>
    <property type="gene ID" value="PSU_v2.g17599"/>
</dbReference>
<dbReference type="InterPro" id="IPR008922">
    <property type="entry name" value="Di-copper_centre_dom_sf"/>
</dbReference>
<dbReference type="AlphaFoldDB" id="A0A914YFR3"/>
<sequence>MICNELQMWDQNARQFIDEQQQMEANTVINAPAVPQQPWLSPAVPQPFNPSPYACMDLGCVCSYMRGLAGPGGQCVLNNGQPLRPAYRKEYRQMSDNERQRFHSVLQQLKRNGEYDRLSEQHRQVGTASGAHSGPGFLPWHREYLKRFEIAIRMIDPGLAIPYWDSVLDFYLPDPRDSILWSPLFVGETDFNGNVVNGPFAGWRTLEGRAFITR</sequence>
<evidence type="ECO:0000256" key="1">
    <source>
        <dbReference type="ARBA" id="ARBA00022723"/>
    </source>
</evidence>
<dbReference type="Pfam" id="PF00264">
    <property type="entry name" value="Tyrosinase"/>
    <property type="match status" value="1"/>
</dbReference>
<keyword evidence="4" id="KW-1185">Reference proteome</keyword>
<reference evidence="5" key="1">
    <citation type="submission" date="2022-11" db="UniProtKB">
        <authorList>
            <consortium name="WormBaseParasite"/>
        </authorList>
    </citation>
    <scope>IDENTIFICATION</scope>
</reference>
<name>A0A914YFR3_9BILA</name>
<dbReference type="PANTHER" id="PTHR11474:SF126">
    <property type="entry name" value="TYROSINASE-LIKE PROTEIN TYR-1-RELATED"/>
    <property type="match status" value="1"/>
</dbReference>
<dbReference type="InterPro" id="IPR002227">
    <property type="entry name" value="Tyrosinase_Cu-bd"/>
</dbReference>
<accession>A0A914YFR3</accession>
<dbReference type="PROSITE" id="PS00497">
    <property type="entry name" value="TYROSINASE_1"/>
    <property type="match status" value="1"/>
</dbReference>
<evidence type="ECO:0000313" key="5">
    <source>
        <dbReference type="WBParaSite" id="PSU_v2.g17599.t1"/>
    </source>
</evidence>
<keyword evidence="2" id="KW-0186">Copper</keyword>
<evidence type="ECO:0000313" key="4">
    <source>
        <dbReference type="Proteomes" id="UP000887577"/>
    </source>
</evidence>
<dbReference type="GO" id="GO:0046872">
    <property type="term" value="F:metal ion binding"/>
    <property type="evidence" value="ECO:0007669"/>
    <property type="project" value="UniProtKB-KW"/>
</dbReference>
<organism evidence="4 5">
    <name type="scientific">Panagrolaimus superbus</name>
    <dbReference type="NCBI Taxonomy" id="310955"/>
    <lineage>
        <taxon>Eukaryota</taxon>
        <taxon>Metazoa</taxon>
        <taxon>Ecdysozoa</taxon>
        <taxon>Nematoda</taxon>
        <taxon>Chromadorea</taxon>
        <taxon>Rhabditida</taxon>
        <taxon>Tylenchina</taxon>
        <taxon>Panagrolaimomorpha</taxon>
        <taxon>Panagrolaimoidea</taxon>
        <taxon>Panagrolaimidae</taxon>
        <taxon>Panagrolaimus</taxon>
    </lineage>
</organism>
<proteinExistence type="predicted"/>
<dbReference type="PANTHER" id="PTHR11474">
    <property type="entry name" value="TYROSINASE FAMILY MEMBER"/>
    <property type="match status" value="1"/>
</dbReference>
<evidence type="ECO:0000256" key="2">
    <source>
        <dbReference type="ARBA" id="ARBA00023008"/>
    </source>
</evidence>
<dbReference type="SUPFAM" id="SSF48056">
    <property type="entry name" value="Di-copper centre-containing domain"/>
    <property type="match status" value="1"/>
</dbReference>